<evidence type="ECO:0000256" key="2">
    <source>
        <dbReference type="SAM" id="MobiDB-lite"/>
    </source>
</evidence>
<reference evidence="5" key="1">
    <citation type="journal article" date="2019" name="Int. J. Syst. Evol. Microbiol.">
        <title>The Global Catalogue of Microorganisms (GCM) 10K type strain sequencing project: providing services to taxonomists for standard genome sequencing and annotation.</title>
        <authorList>
            <consortium name="The Broad Institute Genomics Platform"/>
            <consortium name="The Broad Institute Genome Sequencing Center for Infectious Disease"/>
            <person name="Wu L."/>
            <person name="Ma J."/>
        </authorList>
    </citation>
    <scope>NUCLEOTIDE SEQUENCE [LARGE SCALE GENOMIC DNA]</scope>
    <source>
        <strain evidence="5">CCM 7491</strain>
    </source>
</reference>
<keyword evidence="1" id="KW-0233">DNA recombination</keyword>
<dbReference type="PROSITE" id="PS51898">
    <property type="entry name" value="TYR_RECOMBINASE"/>
    <property type="match status" value="1"/>
</dbReference>
<dbReference type="EMBL" id="JBHRVU010000005">
    <property type="protein sequence ID" value="MFC3444400.1"/>
    <property type="molecule type" value="Genomic_DNA"/>
</dbReference>
<comment type="caution">
    <text evidence="4">The sequence shown here is derived from an EMBL/GenBank/DDBJ whole genome shotgun (WGS) entry which is preliminary data.</text>
</comment>
<sequence>MSVLLEACGGDAQGLRDAALLSLGYDAGLRVSELAAVAIEHIDSQEDGSGILELPHSKTDQEGEAAFVWLSPETMRRVTLWRDAAEIRAGILFRRVAVTRTKAREARRAFAIRDLAYNAQIDRDRMPSRPAQAASVTYTIGEGARGDPPGHQADRARGSRLGAGRP</sequence>
<gene>
    <name evidence="4" type="ORF">ACFOKF_24945</name>
</gene>
<evidence type="ECO:0000259" key="3">
    <source>
        <dbReference type="PROSITE" id="PS51898"/>
    </source>
</evidence>
<dbReference type="RefSeq" id="WP_380799356.1">
    <property type="nucleotide sequence ID" value="NZ_JBHRVU010000005.1"/>
</dbReference>
<name>A0ABV7NN80_9SPHN</name>
<proteinExistence type="predicted"/>
<dbReference type="SUPFAM" id="SSF56349">
    <property type="entry name" value="DNA breaking-rejoining enzymes"/>
    <property type="match status" value="1"/>
</dbReference>
<dbReference type="Proteomes" id="UP001595681">
    <property type="component" value="Unassembled WGS sequence"/>
</dbReference>
<feature type="region of interest" description="Disordered" evidence="2">
    <location>
        <begin position="126"/>
        <end position="166"/>
    </location>
</feature>
<evidence type="ECO:0000256" key="1">
    <source>
        <dbReference type="ARBA" id="ARBA00023172"/>
    </source>
</evidence>
<dbReference type="InterPro" id="IPR011010">
    <property type="entry name" value="DNA_brk_join_enz"/>
</dbReference>
<organism evidence="4 5">
    <name type="scientific">Sphingobium rhizovicinum</name>
    <dbReference type="NCBI Taxonomy" id="432308"/>
    <lineage>
        <taxon>Bacteria</taxon>
        <taxon>Pseudomonadati</taxon>
        <taxon>Pseudomonadota</taxon>
        <taxon>Alphaproteobacteria</taxon>
        <taxon>Sphingomonadales</taxon>
        <taxon>Sphingomonadaceae</taxon>
        <taxon>Sphingobium</taxon>
    </lineage>
</organism>
<evidence type="ECO:0000313" key="4">
    <source>
        <dbReference type="EMBL" id="MFC3444400.1"/>
    </source>
</evidence>
<dbReference type="Gene3D" id="1.10.443.10">
    <property type="entry name" value="Intergrase catalytic core"/>
    <property type="match status" value="1"/>
</dbReference>
<evidence type="ECO:0000313" key="5">
    <source>
        <dbReference type="Proteomes" id="UP001595681"/>
    </source>
</evidence>
<dbReference type="Pfam" id="PF00589">
    <property type="entry name" value="Phage_integrase"/>
    <property type="match status" value="1"/>
</dbReference>
<accession>A0ABV7NN80</accession>
<protein>
    <submittedName>
        <fullName evidence="4">Tyrosine-type recombinase/integrase</fullName>
    </submittedName>
</protein>
<feature type="domain" description="Tyr recombinase" evidence="3">
    <location>
        <begin position="1"/>
        <end position="166"/>
    </location>
</feature>
<keyword evidence="5" id="KW-1185">Reference proteome</keyword>
<dbReference type="InterPro" id="IPR002104">
    <property type="entry name" value="Integrase_catalytic"/>
</dbReference>
<dbReference type="InterPro" id="IPR013762">
    <property type="entry name" value="Integrase-like_cat_sf"/>
</dbReference>